<protein>
    <recommendedName>
        <fullName evidence="4">Secreted protein</fullName>
    </recommendedName>
</protein>
<evidence type="ECO:0008006" key="4">
    <source>
        <dbReference type="Google" id="ProtNLM"/>
    </source>
</evidence>
<dbReference type="EMBL" id="DF977572">
    <property type="protein sequence ID" value="GAW27403.1"/>
    <property type="molecule type" value="Genomic_DNA"/>
</dbReference>
<dbReference type="OrthoDB" id="4723650at2759"/>
<proteinExistence type="predicted"/>
<feature type="chain" id="PRO_5012006522" description="Secreted protein" evidence="1">
    <location>
        <begin position="34"/>
        <end position="176"/>
    </location>
</feature>
<sequence length="176" mass="18513">MIFSVRCGKLYIAGLALVLVAAFSSGPMQGCEAAVIETSITSTSLAETTTTSSINPWPTDTTYTYPSASECIVATTDAPAGDCLLSVTAYNGDPGFVTNYCGRKNFTATETRTLTVDCGGCDRLTVTRKRGGCPMGIPHTNTPTPESKPYYLYSWECASTPEPAFPTISACTTLGA</sequence>
<reference evidence="2" key="1">
    <citation type="submission" date="2016-03" db="EMBL/GenBank/DDBJ databases">
        <title>Draft genome sequence of Rosellinia necatrix.</title>
        <authorList>
            <person name="Kanematsu S."/>
        </authorList>
    </citation>
    <scope>NUCLEOTIDE SEQUENCE [LARGE SCALE GENOMIC DNA]</scope>
    <source>
        <strain evidence="2">W97</strain>
    </source>
</reference>
<dbReference type="AlphaFoldDB" id="A0A1S8ABK7"/>
<feature type="signal peptide" evidence="1">
    <location>
        <begin position="1"/>
        <end position="33"/>
    </location>
</feature>
<gene>
    <name evidence="2" type="ORF">SAMD00023353_12700130</name>
</gene>
<evidence type="ECO:0000256" key="1">
    <source>
        <dbReference type="SAM" id="SignalP"/>
    </source>
</evidence>
<dbReference type="Proteomes" id="UP000054516">
    <property type="component" value="Unassembled WGS sequence"/>
</dbReference>
<name>A0A1S8ABK7_ROSNE</name>
<accession>A0A1S8ABK7</accession>
<keyword evidence="3" id="KW-1185">Reference proteome</keyword>
<evidence type="ECO:0000313" key="3">
    <source>
        <dbReference type="Proteomes" id="UP000054516"/>
    </source>
</evidence>
<evidence type="ECO:0000313" key="2">
    <source>
        <dbReference type="EMBL" id="GAW27403.1"/>
    </source>
</evidence>
<keyword evidence="1" id="KW-0732">Signal</keyword>
<organism evidence="2">
    <name type="scientific">Rosellinia necatrix</name>
    <name type="common">White root-rot fungus</name>
    <dbReference type="NCBI Taxonomy" id="77044"/>
    <lineage>
        <taxon>Eukaryota</taxon>
        <taxon>Fungi</taxon>
        <taxon>Dikarya</taxon>
        <taxon>Ascomycota</taxon>
        <taxon>Pezizomycotina</taxon>
        <taxon>Sordariomycetes</taxon>
        <taxon>Xylariomycetidae</taxon>
        <taxon>Xylariales</taxon>
        <taxon>Xylariaceae</taxon>
        <taxon>Rosellinia</taxon>
    </lineage>
</organism>